<name>A0A444WX70_ARAHY</name>
<keyword evidence="1" id="KW-0175">Coiled coil</keyword>
<evidence type="ECO:0000313" key="3">
    <source>
        <dbReference type="EMBL" id="RYQ82048.1"/>
    </source>
</evidence>
<dbReference type="Pfam" id="PF14144">
    <property type="entry name" value="DOG1"/>
    <property type="match status" value="1"/>
</dbReference>
<dbReference type="PANTHER" id="PTHR46354:SF2">
    <property type="entry name" value="PROTEIN DOG1-LIKE 4"/>
    <property type="match status" value="1"/>
</dbReference>
<dbReference type="STRING" id="3818.A0A444WX70"/>
<organism evidence="3 4">
    <name type="scientific">Arachis hypogaea</name>
    <name type="common">Peanut</name>
    <dbReference type="NCBI Taxonomy" id="3818"/>
    <lineage>
        <taxon>Eukaryota</taxon>
        <taxon>Viridiplantae</taxon>
        <taxon>Streptophyta</taxon>
        <taxon>Embryophyta</taxon>
        <taxon>Tracheophyta</taxon>
        <taxon>Spermatophyta</taxon>
        <taxon>Magnoliopsida</taxon>
        <taxon>eudicotyledons</taxon>
        <taxon>Gunneridae</taxon>
        <taxon>Pentapetalae</taxon>
        <taxon>rosids</taxon>
        <taxon>fabids</taxon>
        <taxon>Fabales</taxon>
        <taxon>Fabaceae</taxon>
        <taxon>Papilionoideae</taxon>
        <taxon>50 kb inversion clade</taxon>
        <taxon>dalbergioids sensu lato</taxon>
        <taxon>Dalbergieae</taxon>
        <taxon>Pterocarpus clade</taxon>
        <taxon>Arachis</taxon>
    </lineage>
</organism>
<dbReference type="GO" id="GO:0006351">
    <property type="term" value="P:DNA-templated transcription"/>
    <property type="evidence" value="ECO:0007669"/>
    <property type="project" value="InterPro"/>
</dbReference>
<comment type="caution">
    <text evidence="3">The sequence shown here is derived from an EMBL/GenBank/DDBJ whole genome shotgun (WGS) entry which is preliminary data.</text>
</comment>
<dbReference type="SMR" id="A0A444WX70"/>
<reference evidence="3 4" key="1">
    <citation type="submission" date="2019-01" db="EMBL/GenBank/DDBJ databases">
        <title>Sequencing of cultivated peanut Arachis hypogaea provides insights into genome evolution and oil improvement.</title>
        <authorList>
            <person name="Chen X."/>
        </authorList>
    </citation>
    <scope>NUCLEOTIDE SEQUENCE [LARGE SCALE GENOMIC DNA]</scope>
    <source>
        <strain evidence="4">cv. Fuhuasheng</strain>
        <tissue evidence="3">Leaves</tissue>
    </source>
</reference>
<dbReference type="PANTHER" id="PTHR46354">
    <property type="entry name" value="DOG1 DOMAIN-CONTAINING PROTEIN"/>
    <property type="match status" value="1"/>
</dbReference>
<dbReference type="InterPro" id="IPR025422">
    <property type="entry name" value="TGA_domain"/>
</dbReference>
<dbReference type="Proteomes" id="UP000289738">
    <property type="component" value="Chromosome B10"/>
</dbReference>
<dbReference type="PROSITE" id="PS51806">
    <property type="entry name" value="DOG1"/>
    <property type="match status" value="1"/>
</dbReference>
<feature type="domain" description="DOG1" evidence="2">
    <location>
        <begin position="7"/>
        <end position="236"/>
    </location>
</feature>
<dbReference type="GO" id="GO:0043565">
    <property type="term" value="F:sequence-specific DNA binding"/>
    <property type="evidence" value="ECO:0007669"/>
    <property type="project" value="InterPro"/>
</dbReference>
<gene>
    <name evidence="3" type="ORF">Ahy_B10g100622</name>
</gene>
<proteinExistence type="predicted"/>
<feature type="coiled-coil region" evidence="1">
    <location>
        <begin position="112"/>
        <end position="148"/>
    </location>
</feature>
<dbReference type="EMBL" id="SDMP01000020">
    <property type="protein sequence ID" value="RYQ82048.1"/>
    <property type="molecule type" value="Genomic_DNA"/>
</dbReference>
<dbReference type="InterPro" id="IPR051886">
    <property type="entry name" value="Seed_Dev/Stress_Resp_Reg"/>
</dbReference>
<dbReference type="AlphaFoldDB" id="A0A444WX70"/>
<keyword evidence="4" id="KW-1185">Reference proteome</keyword>
<dbReference type="Gramene" id="arahy.Tifrunner.gnm2.ann2.Ah20g039200.1">
    <property type="protein sequence ID" value="arahy.Tifrunner.gnm2.ann2.Ah20g039200.1-CDS-1"/>
    <property type="gene ID" value="arahy.Tifrunner.gnm2.ann2.Ah20g039200"/>
</dbReference>
<accession>A0A444WX70</accession>
<protein>
    <recommendedName>
        <fullName evidence="2">DOG1 domain-containing protein</fullName>
    </recommendedName>
</protein>
<sequence>MNNPTVVDRFSGFYDNWILKLEEILHQLLHVSNNHHLFTEQDLQSLISKVTTHFKEYYTVKWSLAREDVVVFFSQPWLTPLEIAYLWITGWKPSTVFKVLESLKKDNLFGMTEEQQRKIGELRMRMKMEEEKVEREMERQQVAMANSKIVELAKLSGRATWKKHNNGKDHDEMVQLAMKDVFGGLERIMKTSDCARLKTLKGILDVLRSIQCVHFLVANITIQLRIRQWGNNCHPIYHSLAESIQSSNCKI</sequence>
<evidence type="ECO:0000259" key="2">
    <source>
        <dbReference type="PROSITE" id="PS51806"/>
    </source>
</evidence>
<evidence type="ECO:0000256" key="1">
    <source>
        <dbReference type="SAM" id="Coils"/>
    </source>
</evidence>
<evidence type="ECO:0000313" key="4">
    <source>
        <dbReference type="Proteomes" id="UP000289738"/>
    </source>
</evidence>